<reference evidence="2 3" key="1">
    <citation type="journal article" date="2020" name="BMC Genomics">
        <title>Correction to: Identification and distribution of gene clusters required for synthesis of sphingolipid metabolism inhibitors in diverse species of the filamentous fungus Fusarium.</title>
        <authorList>
            <person name="Kim H.S."/>
            <person name="Lohmar J.M."/>
            <person name="Busman M."/>
            <person name="Brown D.W."/>
            <person name="Naumann T.A."/>
            <person name="Divon H.H."/>
            <person name="Lysoe E."/>
            <person name="Uhlig S."/>
            <person name="Proctor R.H."/>
        </authorList>
    </citation>
    <scope>NUCLEOTIDE SEQUENCE [LARGE SCALE GENOMIC DNA]</scope>
    <source>
        <strain evidence="2 3">NRRL 25214</strain>
    </source>
</reference>
<feature type="coiled-coil region" evidence="1">
    <location>
        <begin position="96"/>
        <end position="147"/>
    </location>
</feature>
<evidence type="ECO:0000313" key="3">
    <source>
        <dbReference type="Proteomes" id="UP000573603"/>
    </source>
</evidence>
<keyword evidence="1" id="KW-0175">Coiled coil</keyword>
<organism evidence="2 3">
    <name type="scientific">Fusarium anthophilum</name>
    <dbReference type="NCBI Taxonomy" id="48485"/>
    <lineage>
        <taxon>Eukaryota</taxon>
        <taxon>Fungi</taxon>
        <taxon>Dikarya</taxon>
        <taxon>Ascomycota</taxon>
        <taxon>Pezizomycotina</taxon>
        <taxon>Sordariomycetes</taxon>
        <taxon>Hypocreomycetidae</taxon>
        <taxon>Hypocreales</taxon>
        <taxon>Nectriaceae</taxon>
        <taxon>Fusarium</taxon>
        <taxon>Fusarium fujikuroi species complex</taxon>
    </lineage>
</organism>
<evidence type="ECO:0000313" key="2">
    <source>
        <dbReference type="EMBL" id="KAF5247251.1"/>
    </source>
</evidence>
<dbReference type="EMBL" id="JABEVY010000142">
    <property type="protein sequence ID" value="KAF5247251.1"/>
    <property type="molecule type" value="Genomic_DNA"/>
</dbReference>
<dbReference type="AlphaFoldDB" id="A0A8H5E5G5"/>
<dbReference type="Proteomes" id="UP000573603">
    <property type="component" value="Unassembled WGS sequence"/>
</dbReference>
<accession>A0A8H5E5G5</accession>
<comment type="caution">
    <text evidence="2">The sequence shown here is derived from an EMBL/GenBank/DDBJ whole genome shotgun (WGS) entry which is preliminary data.</text>
</comment>
<evidence type="ECO:0000256" key="1">
    <source>
        <dbReference type="SAM" id="Coils"/>
    </source>
</evidence>
<feature type="coiled-coil region" evidence="1">
    <location>
        <begin position="182"/>
        <end position="247"/>
    </location>
</feature>
<gene>
    <name evidence="2" type="ORF">FANTH_6508</name>
</gene>
<keyword evidence="3" id="KW-1185">Reference proteome</keyword>
<name>A0A8H5E5G5_9HYPO</name>
<sequence>MSQHESFEANITKHERACETLHEKFTEQFNAESDKAFNQTLKAISNVLKIEHTILSNKMESAFEDLERTSQEMRTGFYDIARQALQDKEPGTAALREEYEAKIKGKDEEIKTLRESVHDPSVTDRDKDDMIATIKELNQALRDQLQERKVLYDLREEERHLFAVNETRQVEELLRNKDAEFRKELREAHKKTRAQAREIAQLSQKVKEDAVMIKHQSEAIEKLSADRIMLENELKSKISEIAELKQQRGV</sequence>
<protein>
    <submittedName>
        <fullName evidence="2">Uncharacterized protein</fullName>
    </submittedName>
</protein>
<proteinExistence type="predicted"/>